<dbReference type="GO" id="GO:0098796">
    <property type="term" value="C:membrane protein complex"/>
    <property type="evidence" value="ECO:0007669"/>
    <property type="project" value="UniProtKB-ARBA"/>
</dbReference>
<organism evidence="7 8">
    <name type="scientific">Sphingobacterium paramultivorum</name>
    <dbReference type="NCBI Taxonomy" id="2886510"/>
    <lineage>
        <taxon>Bacteria</taxon>
        <taxon>Pseudomonadati</taxon>
        <taxon>Bacteroidota</taxon>
        <taxon>Sphingobacteriia</taxon>
        <taxon>Sphingobacteriales</taxon>
        <taxon>Sphingobacteriaceae</taxon>
        <taxon>Sphingobacterium</taxon>
    </lineage>
</organism>
<dbReference type="InterPro" id="IPR003593">
    <property type="entry name" value="AAA+_ATPase"/>
</dbReference>
<evidence type="ECO:0000256" key="2">
    <source>
        <dbReference type="ARBA" id="ARBA00022741"/>
    </source>
</evidence>
<dbReference type="EMBL" id="CP058555">
    <property type="protein sequence ID" value="QMV67009.1"/>
    <property type="molecule type" value="Genomic_DNA"/>
</dbReference>
<evidence type="ECO:0000259" key="6">
    <source>
        <dbReference type="PROSITE" id="PS50893"/>
    </source>
</evidence>
<dbReference type="PANTHER" id="PTHR42798:SF6">
    <property type="entry name" value="CELL DIVISION ATP-BINDING PROTEIN FTSE"/>
    <property type="match status" value="1"/>
</dbReference>
<evidence type="ECO:0000256" key="5">
    <source>
        <dbReference type="ARBA" id="ARBA00038388"/>
    </source>
</evidence>
<evidence type="ECO:0000256" key="3">
    <source>
        <dbReference type="ARBA" id="ARBA00022840"/>
    </source>
</evidence>
<dbReference type="PROSITE" id="PS00211">
    <property type="entry name" value="ABC_TRANSPORTER_1"/>
    <property type="match status" value="1"/>
</dbReference>
<dbReference type="CDD" id="cd03255">
    <property type="entry name" value="ABC_MJ0796_LolCDE_FtsE"/>
    <property type="match status" value="1"/>
</dbReference>
<evidence type="ECO:0000313" key="7">
    <source>
        <dbReference type="EMBL" id="QMV67009.1"/>
    </source>
</evidence>
<dbReference type="SMART" id="SM00382">
    <property type="entry name" value="AAA"/>
    <property type="match status" value="1"/>
</dbReference>
<dbReference type="FunFam" id="3.40.50.300:FF:000032">
    <property type="entry name" value="Export ABC transporter ATP-binding protein"/>
    <property type="match status" value="1"/>
</dbReference>
<dbReference type="SUPFAM" id="SSF52540">
    <property type="entry name" value="P-loop containing nucleoside triphosphate hydrolases"/>
    <property type="match status" value="1"/>
</dbReference>
<dbReference type="GO" id="GO:0016887">
    <property type="term" value="F:ATP hydrolysis activity"/>
    <property type="evidence" value="ECO:0007669"/>
    <property type="project" value="InterPro"/>
</dbReference>
<keyword evidence="8" id="KW-1185">Reference proteome</keyword>
<dbReference type="InterPro" id="IPR003439">
    <property type="entry name" value="ABC_transporter-like_ATP-bd"/>
</dbReference>
<name>A0A7G5DZ34_9SPHI</name>
<dbReference type="Pfam" id="PF00005">
    <property type="entry name" value="ABC_tran"/>
    <property type="match status" value="1"/>
</dbReference>
<keyword evidence="1" id="KW-0813">Transport</keyword>
<keyword evidence="4" id="KW-1278">Translocase</keyword>
<comment type="similarity">
    <text evidence="5">Belongs to the ABC transporter superfamily. Macrolide exporter (TC 3.A.1.122) family.</text>
</comment>
<dbReference type="PROSITE" id="PS50893">
    <property type="entry name" value="ABC_TRANSPORTER_2"/>
    <property type="match status" value="1"/>
</dbReference>
<evidence type="ECO:0000256" key="1">
    <source>
        <dbReference type="ARBA" id="ARBA00022448"/>
    </source>
</evidence>
<dbReference type="GO" id="GO:0022857">
    <property type="term" value="F:transmembrane transporter activity"/>
    <property type="evidence" value="ECO:0007669"/>
    <property type="project" value="UniProtKB-ARBA"/>
</dbReference>
<sequence>MDIVASVKNASKQYKTGDTLITALQSTSFDFRRNELTLIIGPSGSGKTTLLSLLGCVIFPTAGEVFIADKLINGLNQKELADVRLKNIGFVFQSFNLLAPLNALENVMQPLILMGIPKSEAKKRSEDALIKVGMEDRMKNLPKILSGGQQQRVAIARALVTEPSLMLCDEPTAALDIKSVSVVMEELKMLSTTGKSVAVVTHDLRLKSYADRIIYVNDGVASETAPEDAHFH</sequence>
<dbReference type="PANTHER" id="PTHR42798">
    <property type="entry name" value="LIPOPROTEIN-RELEASING SYSTEM ATP-BINDING PROTEIN LOLD"/>
    <property type="match status" value="1"/>
</dbReference>
<proteinExistence type="inferred from homology"/>
<dbReference type="RefSeq" id="WP_182331475.1">
    <property type="nucleotide sequence ID" value="NZ_CP058555.1"/>
</dbReference>
<dbReference type="InterPro" id="IPR017911">
    <property type="entry name" value="MacB-like_ATP-bd"/>
</dbReference>
<feature type="domain" description="ABC transporter" evidence="6">
    <location>
        <begin position="5"/>
        <end position="232"/>
    </location>
</feature>
<dbReference type="Proteomes" id="UP000515450">
    <property type="component" value="Chromosome"/>
</dbReference>
<reference evidence="7 8" key="1">
    <citation type="journal article" date="2020" name="G3 (Bethesda)">
        <title>CeMbio - The Caenorhabditis elegans Microbiome Resource.</title>
        <authorList>
            <person name="Dirksen P."/>
            <person name="Assie A."/>
            <person name="Zimmermann J."/>
            <person name="Zhang F."/>
            <person name="Tietje A.M."/>
            <person name="Marsh S.A."/>
            <person name="Felix M.A."/>
            <person name="Shapira M."/>
            <person name="Kaleta C."/>
            <person name="Schulenburg H."/>
            <person name="Samuel B."/>
        </authorList>
    </citation>
    <scope>NUCLEOTIDE SEQUENCE [LARGE SCALE GENOMIC DNA]</scope>
    <source>
        <strain evidence="7 8">BIGb0170</strain>
    </source>
</reference>
<gene>
    <name evidence="7" type="ORF">HS960_04785</name>
</gene>
<evidence type="ECO:0000256" key="4">
    <source>
        <dbReference type="ARBA" id="ARBA00022967"/>
    </source>
</evidence>
<protein>
    <submittedName>
        <fullName evidence="7">ABC transporter ATP-binding protein</fullName>
    </submittedName>
</protein>
<dbReference type="InterPro" id="IPR027417">
    <property type="entry name" value="P-loop_NTPase"/>
</dbReference>
<keyword evidence="2" id="KW-0547">Nucleotide-binding</keyword>
<keyword evidence="3 7" id="KW-0067">ATP-binding</keyword>
<dbReference type="Gene3D" id="3.40.50.300">
    <property type="entry name" value="P-loop containing nucleotide triphosphate hydrolases"/>
    <property type="match status" value="1"/>
</dbReference>
<dbReference type="GO" id="GO:0005524">
    <property type="term" value="F:ATP binding"/>
    <property type="evidence" value="ECO:0007669"/>
    <property type="project" value="UniProtKB-KW"/>
</dbReference>
<dbReference type="AlphaFoldDB" id="A0A7G5DZ34"/>
<dbReference type="InterPro" id="IPR017871">
    <property type="entry name" value="ABC_transporter-like_CS"/>
</dbReference>
<accession>A0A7G5DZ34</accession>
<evidence type="ECO:0000313" key="8">
    <source>
        <dbReference type="Proteomes" id="UP000515450"/>
    </source>
</evidence>